<gene>
    <name evidence="1" type="ORF">RUMCAL_01495</name>
</gene>
<evidence type="ECO:0000313" key="1">
    <source>
        <dbReference type="EMBL" id="ERJ96161.1"/>
    </source>
</evidence>
<dbReference type="Proteomes" id="UP000016662">
    <property type="component" value="Unassembled WGS sequence"/>
</dbReference>
<name>U2KCC0_9FIRM</name>
<keyword evidence="2" id="KW-1185">Reference proteome</keyword>
<evidence type="ECO:0000313" key="2">
    <source>
        <dbReference type="Proteomes" id="UP000016662"/>
    </source>
</evidence>
<comment type="caution">
    <text evidence="1">The sequence shown here is derived from an EMBL/GenBank/DDBJ whole genome shotgun (WGS) entry which is preliminary data.</text>
</comment>
<accession>U2KCC0</accession>
<protein>
    <submittedName>
        <fullName evidence="1">Uncharacterized protein</fullName>
    </submittedName>
</protein>
<proteinExistence type="predicted"/>
<dbReference type="AlphaFoldDB" id="U2KCC0"/>
<dbReference type="STRING" id="411473.RUMCAL_01495"/>
<organism evidence="1 2">
    <name type="scientific">Ruminococcus callidus ATCC 27760</name>
    <dbReference type="NCBI Taxonomy" id="411473"/>
    <lineage>
        <taxon>Bacteria</taxon>
        <taxon>Bacillati</taxon>
        <taxon>Bacillota</taxon>
        <taxon>Clostridia</taxon>
        <taxon>Eubacteriales</taxon>
        <taxon>Oscillospiraceae</taxon>
        <taxon>Ruminococcus</taxon>
    </lineage>
</organism>
<sequence length="55" mass="6190">MIKDRKKPEKHLRICVKCAKIDSGVAENLLQDYNKARNFSAGRGRNFSAGRGRNA</sequence>
<dbReference type="EMBL" id="AWVF01000183">
    <property type="protein sequence ID" value="ERJ96161.1"/>
    <property type="molecule type" value="Genomic_DNA"/>
</dbReference>
<dbReference type="HOGENOM" id="CLU_3029686_0_0_9"/>
<reference evidence="1 2" key="1">
    <citation type="submission" date="2013-07" db="EMBL/GenBank/DDBJ databases">
        <authorList>
            <person name="Weinstock G."/>
            <person name="Sodergren E."/>
            <person name="Wylie T."/>
            <person name="Fulton L."/>
            <person name="Fulton R."/>
            <person name="Fronick C."/>
            <person name="O'Laughlin M."/>
            <person name="Godfrey J."/>
            <person name="Miner T."/>
            <person name="Herter B."/>
            <person name="Appelbaum E."/>
            <person name="Cordes M."/>
            <person name="Lek S."/>
            <person name="Wollam A."/>
            <person name="Pepin K.H."/>
            <person name="Palsikar V.B."/>
            <person name="Mitreva M."/>
            <person name="Wilson R.K."/>
        </authorList>
    </citation>
    <scope>NUCLEOTIDE SEQUENCE [LARGE SCALE GENOMIC DNA]</scope>
    <source>
        <strain evidence="1 2">ATCC 27760</strain>
    </source>
</reference>